<dbReference type="InterPro" id="IPR008622">
    <property type="entry name" value="FliT"/>
</dbReference>
<evidence type="ECO:0000256" key="3">
    <source>
        <dbReference type="ARBA" id="ARBA00022795"/>
    </source>
</evidence>
<evidence type="ECO:0000256" key="1">
    <source>
        <dbReference type="ARBA" id="ARBA00004514"/>
    </source>
</evidence>
<comment type="subcellular location">
    <subcellularLocation>
        <location evidence="1">Cytoplasm</location>
        <location evidence="1">Cytosol</location>
    </subcellularLocation>
</comment>
<dbReference type="Gene3D" id="1.20.58.380">
    <property type="entry name" value="Flagellar protein flit"/>
    <property type="match status" value="1"/>
</dbReference>
<keyword evidence="6" id="KW-0969">Cilium</keyword>
<keyword evidence="3" id="KW-1005">Bacterial flagellum biogenesis</keyword>
<dbReference type="Pfam" id="PF05400">
    <property type="entry name" value="FliT"/>
    <property type="match status" value="1"/>
</dbReference>
<organism evidence="6 7">
    <name type="scientific">Dyella koreensis</name>
    <dbReference type="NCBI Taxonomy" id="311235"/>
    <lineage>
        <taxon>Bacteria</taxon>
        <taxon>Pseudomonadati</taxon>
        <taxon>Pseudomonadota</taxon>
        <taxon>Gammaproteobacteria</taxon>
        <taxon>Lysobacterales</taxon>
        <taxon>Rhodanobacteraceae</taxon>
        <taxon>Dyella</taxon>
    </lineage>
</organism>
<keyword evidence="2" id="KW-0963">Cytoplasm</keyword>
<sequence length="100" mass="11073">MTATLLERAVSLSRSMMETAAGADWDSFARLQQEREDLLAQAFQSGERDEPILRTLIACNRQLCEEVERARDKVALDWQQAQGRSQAIAAYAASLGAIDS</sequence>
<evidence type="ECO:0000256" key="4">
    <source>
        <dbReference type="ARBA" id="ARBA00023186"/>
    </source>
</evidence>
<proteinExistence type="predicted"/>
<evidence type="ECO:0000313" key="6">
    <source>
        <dbReference type="EMBL" id="MFK2916650.1"/>
    </source>
</evidence>
<evidence type="ECO:0000313" key="7">
    <source>
        <dbReference type="Proteomes" id="UP001620408"/>
    </source>
</evidence>
<keyword evidence="6" id="KW-0282">Flagellum</keyword>
<reference evidence="6 7" key="1">
    <citation type="submission" date="2020-10" db="EMBL/GenBank/DDBJ databases">
        <title>Phylogeny of dyella-like bacteria.</title>
        <authorList>
            <person name="Fu J."/>
        </authorList>
    </citation>
    <scope>NUCLEOTIDE SEQUENCE [LARGE SCALE GENOMIC DNA]</scope>
    <source>
        <strain evidence="6 7">BB4</strain>
    </source>
</reference>
<keyword evidence="4" id="KW-0143">Chaperone</keyword>
<dbReference type="Proteomes" id="UP001620408">
    <property type="component" value="Unassembled WGS sequence"/>
</dbReference>
<evidence type="ECO:0000256" key="5">
    <source>
        <dbReference type="ARBA" id="ARBA00093797"/>
    </source>
</evidence>
<comment type="caution">
    <text evidence="6">The sequence shown here is derived from an EMBL/GenBank/DDBJ whole genome shotgun (WGS) entry which is preliminary data.</text>
</comment>
<gene>
    <name evidence="6" type="primary">fliT</name>
    <name evidence="6" type="ORF">ISS97_05195</name>
</gene>
<protein>
    <recommendedName>
        <fullName evidence="5">Flagellar protein FliT</fullName>
    </recommendedName>
</protein>
<evidence type="ECO:0000256" key="2">
    <source>
        <dbReference type="ARBA" id="ARBA00022490"/>
    </source>
</evidence>
<keyword evidence="7" id="KW-1185">Reference proteome</keyword>
<dbReference type="EMBL" id="JADIKD010000007">
    <property type="protein sequence ID" value="MFK2916650.1"/>
    <property type="molecule type" value="Genomic_DNA"/>
</dbReference>
<name>A0ABW8K162_9GAMM</name>
<accession>A0ABW8K162</accession>
<keyword evidence="6" id="KW-0966">Cell projection</keyword>
<dbReference type="RefSeq" id="WP_379986018.1">
    <property type="nucleotide sequence ID" value="NZ_JADIKD010000007.1"/>
</dbReference>